<dbReference type="InterPro" id="IPR036188">
    <property type="entry name" value="FAD/NAD-bd_sf"/>
</dbReference>
<sequence>MTATMKAYPLPTLDRLGVEVKSITDSIDAGAIASAWLSSLASALSKGNTQAAVDGLFLADSHWRDMLALTWDFRTLHGAAAIHTLLSDRLVPSGLDPATLKLTPGTASLLRPYPDIAWINAIFSFKTSVGQCLGVFRIVPTPSPTGAEFDWKAHVVYTTLDDLQGHPEKIGPLRNPDPNHGKWVSEREAALAAYETEDPVVLIIGAGHSGLDTAARLKYLGVRTLVVDKNARVGDNWRNRYEALCLHDPVWYDHMPYLPFPPTWPVYAPAVKVGNWLEHYADTLEIDVWTSATVSNAVPSDDSATPASWRVTVSRPNKPERQFTVRHLIFATGIGSAEVKTPQYPGMDTFPGQILHSSQHKRALDHAGKKVVVVGACTSGHDIAADYEAHSVDVTIFQRSSTYILSTKNGWNRIMRPIYWEGGPPSHIADILSASFPHFAAVELNRRLVKVIAEDDKEILDGLKKVGFNLNEGVMGAGFALSAWSKAGGYYIDVGTSKLIADGKIKLKNNCGEIESFTPTGLRFTDGSSLPADVVVFATGYGDPRRIIHQVCGSAVGDRCKPIWGLDEEGELQGVWRDLGMRGLWYMFGNYALSRFHSKHVALQIKAMEEGIWDGKRYSLAE</sequence>
<accession>A0A8H6SEB6</accession>
<dbReference type="Pfam" id="PF13450">
    <property type="entry name" value="NAD_binding_8"/>
    <property type="match status" value="1"/>
</dbReference>
<keyword evidence="1" id="KW-0285">Flavoprotein</keyword>
<dbReference type="InterPro" id="IPR020946">
    <property type="entry name" value="Flavin_mOase-like"/>
</dbReference>
<dbReference type="GO" id="GO:0050661">
    <property type="term" value="F:NADP binding"/>
    <property type="evidence" value="ECO:0007669"/>
    <property type="project" value="InterPro"/>
</dbReference>
<dbReference type="Gene3D" id="3.50.50.60">
    <property type="entry name" value="FAD/NAD(P)-binding domain"/>
    <property type="match status" value="2"/>
</dbReference>
<evidence type="ECO:0000313" key="5">
    <source>
        <dbReference type="Proteomes" id="UP000613580"/>
    </source>
</evidence>
<dbReference type="InterPro" id="IPR050982">
    <property type="entry name" value="Auxin_biosynth/cation_transpt"/>
</dbReference>
<dbReference type="PRINTS" id="PR00411">
    <property type="entry name" value="PNDRDTASEI"/>
</dbReference>
<evidence type="ECO:0000256" key="2">
    <source>
        <dbReference type="ARBA" id="ARBA00022827"/>
    </source>
</evidence>
<keyword evidence="5" id="KW-1185">Reference proteome</keyword>
<dbReference type="GO" id="GO:0050660">
    <property type="term" value="F:flavin adenine dinucleotide binding"/>
    <property type="evidence" value="ECO:0007669"/>
    <property type="project" value="InterPro"/>
</dbReference>
<organism evidence="4 5">
    <name type="scientific">Mycena chlorophos</name>
    <name type="common">Agaric fungus</name>
    <name type="synonym">Agaricus chlorophos</name>
    <dbReference type="NCBI Taxonomy" id="658473"/>
    <lineage>
        <taxon>Eukaryota</taxon>
        <taxon>Fungi</taxon>
        <taxon>Dikarya</taxon>
        <taxon>Basidiomycota</taxon>
        <taxon>Agaricomycotina</taxon>
        <taxon>Agaricomycetes</taxon>
        <taxon>Agaricomycetidae</taxon>
        <taxon>Agaricales</taxon>
        <taxon>Marasmiineae</taxon>
        <taxon>Mycenaceae</taxon>
        <taxon>Mycena</taxon>
    </lineage>
</organism>
<reference evidence="4" key="1">
    <citation type="submission" date="2020-05" db="EMBL/GenBank/DDBJ databases">
        <title>Mycena genomes resolve the evolution of fungal bioluminescence.</title>
        <authorList>
            <person name="Tsai I.J."/>
        </authorList>
    </citation>
    <scope>NUCLEOTIDE SEQUENCE</scope>
    <source>
        <strain evidence="4">110903Hualien_Pintung</strain>
    </source>
</reference>
<dbReference type="EMBL" id="JACAZE010000017">
    <property type="protein sequence ID" value="KAF7296290.1"/>
    <property type="molecule type" value="Genomic_DNA"/>
</dbReference>
<dbReference type="OrthoDB" id="74360at2759"/>
<dbReference type="PANTHER" id="PTHR43539:SF68">
    <property type="entry name" value="FLAVIN-BINDING MONOOXYGENASE-LIKE PROTEIN (AFU_ORTHOLOGUE AFUA_4G09220)"/>
    <property type="match status" value="1"/>
</dbReference>
<dbReference type="SUPFAM" id="SSF51905">
    <property type="entry name" value="FAD/NAD(P)-binding domain"/>
    <property type="match status" value="2"/>
</dbReference>
<dbReference type="GO" id="GO:0004499">
    <property type="term" value="F:N,N-dimethylaniline monooxygenase activity"/>
    <property type="evidence" value="ECO:0007669"/>
    <property type="project" value="InterPro"/>
</dbReference>
<evidence type="ECO:0000256" key="3">
    <source>
        <dbReference type="ARBA" id="ARBA00023002"/>
    </source>
</evidence>
<dbReference type="Proteomes" id="UP000613580">
    <property type="component" value="Unassembled WGS sequence"/>
</dbReference>
<gene>
    <name evidence="4" type="ORF">HMN09_01098600</name>
</gene>
<keyword evidence="2" id="KW-0274">FAD</keyword>
<dbReference type="Pfam" id="PF00743">
    <property type="entry name" value="FMO-like"/>
    <property type="match status" value="1"/>
</dbReference>
<comment type="caution">
    <text evidence="4">The sequence shown here is derived from an EMBL/GenBank/DDBJ whole genome shotgun (WGS) entry which is preliminary data.</text>
</comment>
<dbReference type="PANTHER" id="PTHR43539">
    <property type="entry name" value="FLAVIN-BINDING MONOOXYGENASE-LIKE PROTEIN (AFU_ORTHOLOGUE AFUA_4G09220)"/>
    <property type="match status" value="1"/>
</dbReference>
<dbReference type="PRINTS" id="PR00368">
    <property type="entry name" value="FADPNR"/>
</dbReference>
<name>A0A8H6SEB6_MYCCL</name>
<dbReference type="AlphaFoldDB" id="A0A8H6SEB6"/>
<evidence type="ECO:0000313" key="4">
    <source>
        <dbReference type="EMBL" id="KAF7296290.1"/>
    </source>
</evidence>
<protein>
    <submittedName>
        <fullName evidence="4">Flavin-containing monooxygenase</fullName>
    </submittedName>
</protein>
<keyword evidence="4" id="KW-0503">Monooxygenase</keyword>
<proteinExistence type="predicted"/>
<keyword evidence="3" id="KW-0560">Oxidoreductase</keyword>
<evidence type="ECO:0000256" key="1">
    <source>
        <dbReference type="ARBA" id="ARBA00022630"/>
    </source>
</evidence>